<comment type="caution">
    <text evidence="2">The sequence shown here is derived from an EMBL/GenBank/DDBJ whole genome shotgun (WGS) entry which is preliminary data.</text>
</comment>
<feature type="transmembrane region" description="Helical" evidence="1">
    <location>
        <begin position="37"/>
        <end position="58"/>
    </location>
</feature>
<name>A0A0F9C9J8_9ZZZZ</name>
<evidence type="ECO:0000256" key="1">
    <source>
        <dbReference type="SAM" id="Phobius"/>
    </source>
</evidence>
<dbReference type="AlphaFoldDB" id="A0A0F9C9J8"/>
<proteinExistence type="predicted"/>
<keyword evidence="1" id="KW-0472">Membrane</keyword>
<reference evidence="2" key="1">
    <citation type="journal article" date="2015" name="Nature">
        <title>Complex archaea that bridge the gap between prokaryotes and eukaryotes.</title>
        <authorList>
            <person name="Spang A."/>
            <person name="Saw J.H."/>
            <person name="Jorgensen S.L."/>
            <person name="Zaremba-Niedzwiedzka K."/>
            <person name="Martijn J."/>
            <person name="Lind A.E."/>
            <person name="van Eijk R."/>
            <person name="Schleper C."/>
            <person name="Guy L."/>
            <person name="Ettema T.J."/>
        </authorList>
    </citation>
    <scope>NUCLEOTIDE SEQUENCE</scope>
</reference>
<protein>
    <submittedName>
        <fullName evidence="2">Uncharacterized protein</fullName>
    </submittedName>
</protein>
<feature type="transmembrane region" description="Helical" evidence="1">
    <location>
        <begin position="12"/>
        <end position="31"/>
    </location>
</feature>
<dbReference type="EMBL" id="LAZR01045365">
    <property type="protein sequence ID" value="KKK99039.1"/>
    <property type="molecule type" value="Genomic_DNA"/>
</dbReference>
<gene>
    <name evidence="2" type="ORF">LCGC14_2636740</name>
</gene>
<keyword evidence="1" id="KW-0812">Transmembrane</keyword>
<sequence length="81" mass="8619">MLEGKKTMTGGILLIIAGAVFIGGLYDAMFYEIGKGVAMMGAGLIAIGLHNCVARIWFNRHDGKIMHNSSRIQPPSLTGGE</sequence>
<evidence type="ECO:0000313" key="2">
    <source>
        <dbReference type="EMBL" id="KKK99039.1"/>
    </source>
</evidence>
<keyword evidence="1" id="KW-1133">Transmembrane helix</keyword>
<organism evidence="2">
    <name type="scientific">marine sediment metagenome</name>
    <dbReference type="NCBI Taxonomy" id="412755"/>
    <lineage>
        <taxon>unclassified sequences</taxon>
        <taxon>metagenomes</taxon>
        <taxon>ecological metagenomes</taxon>
    </lineage>
</organism>
<accession>A0A0F9C9J8</accession>